<dbReference type="RefSeq" id="WP_066380012.1">
    <property type="nucleotide sequence ID" value="NZ_LTAZ01000003.1"/>
</dbReference>
<feature type="transmembrane region" description="Helical" evidence="1">
    <location>
        <begin position="389"/>
        <end position="413"/>
    </location>
</feature>
<proteinExistence type="predicted"/>
<dbReference type="PATRIC" id="fig|1008153.3.peg.897"/>
<evidence type="ECO:0000256" key="1">
    <source>
        <dbReference type="SAM" id="Phobius"/>
    </source>
</evidence>
<feature type="transmembrane region" description="Helical" evidence="1">
    <location>
        <begin position="248"/>
        <end position="270"/>
    </location>
</feature>
<dbReference type="Proteomes" id="UP000075321">
    <property type="component" value="Unassembled WGS sequence"/>
</dbReference>
<keyword evidence="3" id="KW-1185">Reference proteome</keyword>
<evidence type="ECO:0000313" key="2">
    <source>
        <dbReference type="EMBL" id="KYH27004.1"/>
    </source>
</evidence>
<dbReference type="Pfam" id="PF01944">
    <property type="entry name" value="SpoIIM"/>
    <property type="match status" value="1"/>
</dbReference>
<comment type="caution">
    <text evidence="2">The sequence shown here is derived from an EMBL/GenBank/DDBJ whole genome shotgun (WGS) entry which is preliminary data.</text>
</comment>
<gene>
    <name evidence="2" type="ORF">HAPAU_08920</name>
</gene>
<feature type="transmembrane region" description="Helical" evidence="1">
    <location>
        <begin position="419"/>
        <end position="444"/>
    </location>
</feature>
<dbReference type="PANTHER" id="PTHR35337:SF1">
    <property type="entry name" value="SLR1478 PROTEIN"/>
    <property type="match status" value="1"/>
</dbReference>
<keyword evidence="1" id="KW-0472">Membrane</keyword>
<name>A0A151AHA8_9EURY</name>
<evidence type="ECO:0008006" key="4">
    <source>
        <dbReference type="Google" id="ProtNLM"/>
    </source>
</evidence>
<feature type="transmembrane region" description="Helical" evidence="1">
    <location>
        <begin position="165"/>
        <end position="188"/>
    </location>
</feature>
<feature type="transmembrane region" description="Helical" evidence="1">
    <location>
        <begin position="451"/>
        <end position="469"/>
    </location>
</feature>
<dbReference type="OrthoDB" id="86288at2157"/>
<sequence length="518" mass="52995">MKVTDALDGALSTLVEKPAAVLPAYFVGYGAGTAARTIPLVGLVLAYLLLLVQGRLAPVEEALAATDFDALAEATDDPATADPAALPTEQLDEALAGLVTPGVVAVLGLSILLGLAVWILVGAAFHAGQIHTVYAALEGRTPVESGVTGAIRDTKSFVGLRVLEYGLLFVASLVYGLVVFVASAVYAADQGIGLFVAVGAALLAPVWLLSLLVIAAAFVFAPQAVVVDRGGAIEGLKRSVGFLRRRPGAFAVYVVIAIGISAAIGGATALLSVLGVSNVVSVLSLLFVTPFLHLLKTAIYAEGERIDTRPLLSDKGRGVRARLRDGWEKSTGSLWSFAVSTTGLALTAASLALFGLGTLGGYLAVGGFAIGTGEIADPAAVFGAVPLDIFVMIAVNNWLVALGQTFAGLALGIPTAVNLLFNGAVVGIVAGISSDLLVVAALVVPHGIVEIPALAVSGAIGLHLGHVGWRRFRGTIDDAALAAEIRTAFWVMVGLALVFVVASFVEAFLTPRIAGWLL</sequence>
<accession>A0A151AHA8</accession>
<feature type="transmembrane region" description="Helical" evidence="1">
    <location>
        <begin position="95"/>
        <end position="121"/>
    </location>
</feature>
<keyword evidence="1" id="KW-1133">Transmembrane helix</keyword>
<dbReference type="AlphaFoldDB" id="A0A151AHA8"/>
<feature type="transmembrane region" description="Helical" evidence="1">
    <location>
        <begin position="276"/>
        <end position="295"/>
    </location>
</feature>
<dbReference type="PANTHER" id="PTHR35337">
    <property type="entry name" value="SLR1478 PROTEIN"/>
    <property type="match status" value="1"/>
</dbReference>
<organism evidence="2 3">
    <name type="scientific">Halalkalicoccus paucihalophilus</name>
    <dbReference type="NCBI Taxonomy" id="1008153"/>
    <lineage>
        <taxon>Archaea</taxon>
        <taxon>Methanobacteriati</taxon>
        <taxon>Methanobacteriota</taxon>
        <taxon>Stenosarchaea group</taxon>
        <taxon>Halobacteria</taxon>
        <taxon>Halobacteriales</taxon>
        <taxon>Halococcaceae</taxon>
        <taxon>Halalkalicoccus</taxon>
    </lineage>
</organism>
<protein>
    <recommendedName>
        <fullName evidence="4">Stage II sporulation protein M</fullName>
    </recommendedName>
</protein>
<dbReference type="EMBL" id="LTAZ01000003">
    <property type="protein sequence ID" value="KYH27004.1"/>
    <property type="molecule type" value="Genomic_DNA"/>
</dbReference>
<feature type="transmembrane region" description="Helical" evidence="1">
    <location>
        <begin position="194"/>
        <end position="227"/>
    </location>
</feature>
<dbReference type="InterPro" id="IPR002798">
    <property type="entry name" value="SpoIIM-like"/>
</dbReference>
<feature type="transmembrane region" description="Helical" evidence="1">
    <location>
        <begin position="26"/>
        <end position="50"/>
    </location>
</feature>
<keyword evidence="1" id="KW-0812">Transmembrane</keyword>
<evidence type="ECO:0000313" key="3">
    <source>
        <dbReference type="Proteomes" id="UP000075321"/>
    </source>
</evidence>
<feature type="transmembrane region" description="Helical" evidence="1">
    <location>
        <begin position="489"/>
        <end position="509"/>
    </location>
</feature>
<reference evidence="2 3" key="1">
    <citation type="submission" date="2016-02" db="EMBL/GenBank/DDBJ databases">
        <title>Genome sequence of Halalkalicoccus paucihalophilus DSM 24557.</title>
        <authorList>
            <person name="Poehlein A."/>
            <person name="Daniel R."/>
        </authorList>
    </citation>
    <scope>NUCLEOTIDE SEQUENCE [LARGE SCALE GENOMIC DNA]</scope>
    <source>
        <strain evidence="2 3">DSM 24557</strain>
    </source>
</reference>